<accession>A0ABN9YG35</accession>
<protein>
    <recommendedName>
        <fullName evidence="3">Peroxisomal membrane protein PEX16</fullName>
    </recommendedName>
</protein>
<evidence type="ECO:0000313" key="1">
    <source>
        <dbReference type="EMBL" id="CAK0911825.1"/>
    </source>
</evidence>
<dbReference type="EMBL" id="CAUYUJ010022648">
    <property type="protein sequence ID" value="CAK0911825.1"/>
    <property type="molecule type" value="Genomic_DNA"/>
</dbReference>
<gene>
    <name evidence="1" type="ORF">PCOR1329_LOCUS85578</name>
</gene>
<dbReference type="Proteomes" id="UP001189429">
    <property type="component" value="Unassembled WGS sequence"/>
</dbReference>
<proteinExistence type="predicted"/>
<organism evidence="1 2">
    <name type="scientific">Prorocentrum cordatum</name>
    <dbReference type="NCBI Taxonomy" id="2364126"/>
    <lineage>
        <taxon>Eukaryota</taxon>
        <taxon>Sar</taxon>
        <taxon>Alveolata</taxon>
        <taxon>Dinophyceae</taxon>
        <taxon>Prorocentrales</taxon>
        <taxon>Prorocentraceae</taxon>
        <taxon>Prorocentrum</taxon>
    </lineage>
</organism>
<comment type="caution">
    <text evidence="1">The sequence shown here is derived from an EMBL/GenBank/DDBJ whole genome shotgun (WGS) entry which is preliminary data.</text>
</comment>
<reference evidence="1" key="1">
    <citation type="submission" date="2023-10" db="EMBL/GenBank/DDBJ databases">
        <authorList>
            <person name="Chen Y."/>
            <person name="Shah S."/>
            <person name="Dougan E. K."/>
            <person name="Thang M."/>
            <person name="Chan C."/>
        </authorList>
    </citation>
    <scope>NUCLEOTIDE SEQUENCE [LARGE SCALE GENOMIC DNA]</scope>
</reference>
<sequence>MLGQSWVLSDTSEAEQGALADWKLTHDALEQLVAAVSFFSGLHALLGLLEQYPSAPWLHEVACKVLVGDAEHQDMTARRQRAPCCIPPRSWRSGPPAS</sequence>
<keyword evidence="2" id="KW-1185">Reference proteome</keyword>
<evidence type="ECO:0000313" key="2">
    <source>
        <dbReference type="Proteomes" id="UP001189429"/>
    </source>
</evidence>
<name>A0ABN9YG35_9DINO</name>
<evidence type="ECO:0008006" key="3">
    <source>
        <dbReference type="Google" id="ProtNLM"/>
    </source>
</evidence>